<organism evidence="9 10">
    <name type="scientific">Trichococcus pasteurii</name>
    <dbReference type="NCBI Taxonomy" id="43064"/>
    <lineage>
        <taxon>Bacteria</taxon>
        <taxon>Bacillati</taxon>
        <taxon>Bacillota</taxon>
        <taxon>Bacilli</taxon>
        <taxon>Lactobacillales</taxon>
        <taxon>Carnobacteriaceae</taxon>
        <taxon>Trichococcus</taxon>
    </lineage>
</organism>
<dbReference type="PANTHER" id="PTHR30244">
    <property type="entry name" value="TRANSAMINASE"/>
    <property type="match status" value="1"/>
</dbReference>
<evidence type="ECO:0000256" key="1">
    <source>
        <dbReference type="ARBA" id="ARBA00001933"/>
    </source>
</evidence>
<evidence type="ECO:0000256" key="3">
    <source>
        <dbReference type="ARBA" id="ARBA00022679"/>
    </source>
</evidence>
<feature type="modified residue" description="N6-(pyridoxal phosphate)lysine" evidence="7">
    <location>
        <position position="190"/>
    </location>
</feature>
<dbReference type="Proteomes" id="UP000195985">
    <property type="component" value="Unassembled WGS sequence"/>
</dbReference>
<dbReference type="GO" id="GO:0008483">
    <property type="term" value="F:transaminase activity"/>
    <property type="evidence" value="ECO:0007669"/>
    <property type="project" value="UniProtKB-KW"/>
</dbReference>
<evidence type="ECO:0000256" key="8">
    <source>
        <dbReference type="RuleBase" id="RU004508"/>
    </source>
</evidence>
<comment type="cofactor">
    <cofactor evidence="1">
        <name>pyridoxal 5'-phosphate</name>
        <dbReference type="ChEBI" id="CHEBI:597326"/>
    </cofactor>
</comment>
<gene>
    <name evidence="9" type="ORF">TPAS_1840</name>
</gene>
<dbReference type="GO" id="GO:0030170">
    <property type="term" value="F:pyridoxal phosphate binding"/>
    <property type="evidence" value="ECO:0007669"/>
    <property type="project" value="TreeGrafter"/>
</dbReference>
<dbReference type="Gene3D" id="3.40.640.10">
    <property type="entry name" value="Type I PLP-dependent aspartate aminotransferase-like (Major domain)"/>
    <property type="match status" value="1"/>
</dbReference>
<feature type="active site" description="Proton acceptor" evidence="6">
    <location>
        <position position="190"/>
    </location>
</feature>
<dbReference type="EMBL" id="FWEY01000005">
    <property type="protein sequence ID" value="SLM52159.1"/>
    <property type="molecule type" value="Genomic_DNA"/>
</dbReference>
<dbReference type="PIRSF" id="PIRSF000390">
    <property type="entry name" value="PLP_StrS"/>
    <property type="match status" value="1"/>
</dbReference>
<proteinExistence type="inferred from homology"/>
<sequence>MTQKKEKRILLASPHMSGYEMSYIQEAFDSNWIAPLGPNVTGFEQEVCAYTGANYAEALSSGTAAIHMALMYLGVGNGDIVFCPSLTFSASANPIIYLGATPVFIDSERESWNMSPAALAKAFEKYPHPKAIVVVNLYGQSADFDQLKAIADEHQVPIVEDAAESLGATYKGVKTGTIGEIGIYSFNGNKIITTSGGGMLVAREKKIIEKVEFWATQAKENAPYYQHKEIGYNYRMSNVVAGIGRGQLRVLDDRIAKKKYIFDYYANAFQDIEELEMMPIAAYGEPNYWLSCMTIRPEYDIRPKALLDYLATKNIEGRQIWKPMHLQPVFKGFDFFSNNPEGTSVSEDIFARGLCLPSDTKMTDEDLERVATRVSWFFGAEAARKSSWVLTFVQKGIPF</sequence>
<evidence type="ECO:0000256" key="4">
    <source>
        <dbReference type="ARBA" id="ARBA00022898"/>
    </source>
</evidence>
<dbReference type="STRING" id="43064.SAMN04488086_10751"/>
<protein>
    <submittedName>
        <fullName evidence="9">Degt/dnrj/eryc1/strs aminotransferase</fullName>
    </submittedName>
</protein>
<dbReference type="Pfam" id="PF01041">
    <property type="entry name" value="DegT_DnrJ_EryC1"/>
    <property type="match status" value="1"/>
</dbReference>
<keyword evidence="10" id="KW-1185">Reference proteome</keyword>
<evidence type="ECO:0000256" key="2">
    <source>
        <dbReference type="ARBA" id="ARBA00022576"/>
    </source>
</evidence>
<dbReference type="FunFam" id="3.40.640.10:FF:000090">
    <property type="entry name" value="Pyridoxal phosphate-dependent aminotransferase"/>
    <property type="match status" value="1"/>
</dbReference>
<dbReference type="PANTHER" id="PTHR30244:SF34">
    <property type="entry name" value="DTDP-4-AMINO-4,6-DIDEOXYGALACTOSE TRANSAMINASE"/>
    <property type="match status" value="1"/>
</dbReference>
<evidence type="ECO:0000313" key="9">
    <source>
        <dbReference type="EMBL" id="SLM52159.1"/>
    </source>
</evidence>
<dbReference type="InterPro" id="IPR000653">
    <property type="entry name" value="DegT/StrS_aminotransferase"/>
</dbReference>
<dbReference type="SUPFAM" id="SSF53383">
    <property type="entry name" value="PLP-dependent transferases"/>
    <property type="match status" value="1"/>
</dbReference>
<dbReference type="RefSeq" id="WP_086942952.1">
    <property type="nucleotide sequence ID" value="NZ_FONM01000007.1"/>
</dbReference>
<evidence type="ECO:0000313" key="10">
    <source>
        <dbReference type="Proteomes" id="UP000195985"/>
    </source>
</evidence>
<dbReference type="InterPro" id="IPR015421">
    <property type="entry name" value="PyrdxlP-dep_Trfase_major"/>
</dbReference>
<keyword evidence="4 7" id="KW-0663">Pyridoxal phosphate</keyword>
<keyword evidence="3 9" id="KW-0808">Transferase</keyword>
<evidence type="ECO:0000256" key="5">
    <source>
        <dbReference type="ARBA" id="ARBA00037999"/>
    </source>
</evidence>
<evidence type="ECO:0000256" key="7">
    <source>
        <dbReference type="PIRSR" id="PIRSR000390-2"/>
    </source>
</evidence>
<dbReference type="OrthoDB" id="9810913at2"/>
<keyword evidence="2 9" id="KW-0032">Aminotransferase</keyword>
<dbReference type="AlphaFoldDB" id="A0A1W1IGX7"/>
<accession>A0A1W1IGX7</accession>
<dbReference type="CDD" id="cd00616">
    <property type="entry name" value="AHBA_syn"/>
    <property type="match status" value="1"/>
</dbReference>
<dbReference type="InterPro" id="IPR015422">
    <property type="entry name" value="PyrdxlP-dep_Trfase_small"/>
</dbReference>
<evidence type="ECO:0000256" key="6">
    <source>
        <dbReference type="PIRSR" id="PIRSR000390-1"/>
    </source>
</evidence>
<dbReference type="GO" id="GO:0000271">
    <property type="term" value="P:polysaccharide biosynthetic process"/>
    <property type="evidence" value="ECO:0007669"/>
    <property type="project" value="TreeGrafter"/>
</dbReference>
<dbReference type="InterPro" id="IPR015424">
    <property type="entry name" value="PyrdxlP-dep_Trfase"/>
</dbReference>
<name>A0A1W1IGX7_9LACT</name>
<reference evidence="10" key="1">
    <citation type="submission" date="2016-04" db="EMBL/GenBank/DDBJ databases">
        <authorList>
            <person name="Strepis N."/>
        </authorList>
    </citation>
    <scope>NUCLEOTIDE SEQUENCE [LARGE SCALE GENOMIC DNA]</scope>
</reference>
<comment type="similarity">
    <text evidence="5 8">Belongs to the DegT/DnrJ/EryC1 family.</text>
</comment>
<dbReference type="Gene3D" id="3.90.1150.10">
    <property type="entry name" value="Aspartate Aminotransferase, domain 1"/>
    <property type="match status" value="1"/>
</dbReference>